<proteinExistence type="predicted"/>
<organism evidence="2 4">
    <name type="scientific">Didymodactylos carnosus</name>
    <dbReference type="NCBI Taxonomy" id="1234261"/>
    <lineage>
        <taxon>Eukaryota</taxon>
        <taxon>Metazoa</taxon>
        <taxon>Spiralia</taxon>
        <taxon>Gnathifera</taxon>
        <taxon>Rotifera</taxon>
        <taxon>Eurotatoria</taxon>
        <taxon>Bdelloidea</taxon>
        <taxon>Philodinida</taxon>
        <taxon>Philodinidae</taxon>
        <taxon>Didymodactylos</taxon>
    </lineage>
</organism>
<dbReference type="AlphaFoldDB" id="A0A8S2E9S2"/>
<comment type="caution">
    <text evidence="2">The sequence shown here is derived from an EMBL/GenBank/DDBJ whole genome shotgun (WGS) entry which is preliminary data.</text>
</comment>
<dbReference type="Proteomes" id="UP000682733">
    <property type="component" value="Unassembled WGS sequence"/>
</dbReference>
<evidence type="ECO:0000313" key="3">
    <source>
        <dbReference type="EMBL" id="CAF3850017.1"/>
    </source>
</evidence>
<accession>A0A8S2E9S2</accession>
<evidence type="ECO:0000256" key="1">
    <source>
        <dbReference type="SAM" id="MobiDB-lite"/>
    </source>
</evidence>
<gene>
    <name evidence="2" type="ORF">OVA965_LOCUS18687</name>
    <name evidence="3" type="ORF">TMI583_LOCUS18698</name>
</gene>
<evidence type="ECO:0000313" key="2">
    <source>
        <dbReference type="EMBL" id="CAF1088306.1"/>
    </source>
</evidence>
<reference evidence="2" key="1">
    <citation type="submission" date="2021-02" db="EMBL/GenBank/DDBJ databases">
        <authorList>
            <person name="Nowell W R."/>
        </authorList>
    </citation>
    <scope>NUCLEOTIDE SEQUENCE</scope>
</reference>
<dbReference type="EMBL" id="CAJOBA010009385">
    <property type="protein sequence ID" value="CAF3850017.1"/>
    <property type="molecule type" value="Genomic_DNA"/>
</dbReference>
<sequence>MSSAEKLFHVKNFRNDRYLYIGEWFNTVYKLSLDNIDEDREVVASLNTAEVSHVDKQSKYSVNTRSKQAKKLKLNRDSSITPSSNYRTTVTSKTNESHNSPARKAFKPSFTIVNNTKTGLTKDEMIANLKDIHIDVSHDLPVDDLHGLYEVNKSHQHRGVTVTHSDPLETDDTNFLCQMTTGSSTY</sequence>
<dbReference type="EMBL" id="CAJNOK010009369">
    <property type="protein sequence ID" value="CAF1088306.1"/>
    <property type="molecule type" value="Genomic_DNA"/>
</dbReference>
<evidence type="ECO:0000313" key="4">
    <source>
        <dbReference type="Proteomes" id="UP000677228"/>
    </source>
</evidence>
<name>A0A8S2E9S2_9BILA</name>
<protein>
    <submittedName>
        <fullName evidence="2">Uncharacterized protein</fullName>
    </submittedName>
</protein>
<feature type="compositionally biased region" description="Polar residues" evidence="1">
    <location>
        <begin position="77"/>
        <end position="100"/>
    </location>
</feature>
<feature type="region of interest" description="Disordered" evidence="1">
    <location>
        <begin position="57"/>
        <end position="103"/>
    </location>
</feature>
<dbReference type="Proteomes" id="UP000677228">
    <property type="component" value="Unassembled WGS sequence"/>
</dbReference>